<dbReference type="AlphaFoldDB" id="A0A9X0EGG7"/>
<keyword evidence="1" id="KW-0378">Hydrolase</keyword>
<feature type="domain" description="Isochorismatase-like" evidence="2">
    <location>
        <begin position="4"/>
        <end position="148"/>
    </location>
</feature>
<dbReference type="InterPro" id="IPR036380">
    <property type="entry name" value="Isochorismatase-like_sf"/>
</dbReference>
<accession>A0A9X0EGG7</accession>
<sequence>MTRTALIVVDIQNDYFPGGKWPLAGADAAADNAAKVIQAARNAGDLVVYIRHEAGSDDAPFFAPGSDGAQLHPKVARQEHEAEVLKHFPNSFRETGLQALLEDKGIEQLVIIGAMSHMCIDATARAAADLGYKVKVIHDACASRDLEFDGATVPAAHVHAAFMSALGFAYAEVISTDTHLG</sequence>
<dbReference type="Proteomes" id="UP000029719">
    <property type="component" value="Unassembled WGS sequence"/>
</dbReference>
<organism evidence="3 4">
    <name type="scientific">Pseudomonas lutea</name>
    <dbReference type="NCBI Taxonomy" id="243924"/>
    <lineage>
        <taxon>Bacteria</taxon>
        <taxon>Pseudomonadati</taxon>
        <taxon>Pseudomonadota</taxon>
        <taxon>Gammaproteobacteria</taxon>
        <taxon>Pseudomonadales</taxon>
        <taxon>Pseudomonadaceae</taxon>
        <taxon>Pseudomonas</taxon>
    </lineage>
</organism>
<gene>
    <name evidence="3" type="ORF">LT42_05410</name>
</gene>
<comment type="caution">
    <text evidence="3">The sequence shown here is derived from an EMBL/GenBank/DDBJ whole genome shotgun (WGS) entry which is preliminary data.</text>
</comment>
<reference evidence="3 4" key="1">
    <citation type="submission" date="2014-09" db="EMBL/GenBank/DDBJ databases">
        <title>Genome sequence of Pseudomonas lutea strain DSM 17257T.</title>
        <authorList>
            <person name="Kwak Y."/>
            <person name="Shin J.-H."/>
        </authorList>
    </citation>
    <scope>NUCLEOTIDE SEQUENCE [LARGE SCALE GENOMIC DNA]</scope>
    <source>
        <strain evidence="3 4">DSM 17257</strain>
    </source>
</reference>
<dbReference type="SUPFAM" id="SSF52499">
    <property type="entry name" value="Isochorismatase-like hydrolases"/>
    <property type="match status" value="1"/>
</dbReference>
<dbReference type="Gene3D" id="3.40.50.850">
    <property type="entry name" value="Isochorismatase-like"/>
    <property type="match status" value="1"/>
</dbReference>
<dbReference type="Pfam" id="PF00857">
    <property type="entry name" value="Isochorismatase"/>
    <property type="match status" value="1"/>
</dbReference>
<dbReference type="CDD" id="cd01014">
    <property type="entry name" value="nicotinamidase_related"/>
    <property type="match status" value="1"/>
</dbReference>
<dbReference type="RefSeq" id="WP_037010493.1">
    <property type="nucleotide sequence ID" value="NZ_JRMB01000001.1"/>
</dbReference>
<dbReference type="GO" id="GO:0016787">
    <property type="term" value="F:hydrolase activity"/>
    <property type="evidence" value="ECO:0007669"/>
    <property type="project" value="UniProtKB-KW"/>
</dbReference>
<evidence type="ECO:0000256" key="1">
    <source>
        <dbReference type="ARBA" id="ARBA00022801"/>
    </source>
</evidence>
<proteinExistence type="predicted"/>
<evidence type="ECO:0000259" key="2">
    <source>
        <dbReference type="Pfam" id="PF00857"/>
    </source>
</evidence>
<name>A0A9X0EGG7_9PSED</name>
<dbReference type="InterPro" id="IPR000868">
    <property type="entry name" value="Isochorismatase-like_dom"/>
</dbReference>
<dbReference type="OrthoDB" id="1157330at2"/>
<dbReference type="InterPro" id="IPR050272">
    <property type="entry name" value="Isochorismatase-like_hydrls"/>
</dbReference>
<evidence type="ECO:0000313" key="4">
    <source>
        <dbReference type="Proteomes" id="UP000029719"/>
    </source>
</evidence>
<dbReference type="EMBL" id="JRMB01000001">
    <property type="protein sequence ID" value="KGF65382.1"/>
    <property type="molecule type" value="Genomic_DNA"/>
</dbReference>
<protein>
    <submittedName>
        <fullName evidence="3">Isochorismatase</fullName>
    </submittedName>
</protein>
<evidence type="ECO:0000313" key="3">
    <source>
        <dbReference type="EMBL" id="KGF65382.1"/>
    </source>
</evidence>
<dbReference type="PANTHER" id="PTHR43540">
    <property type="entry name" value="PEROXYUREIDOACRYLATE/UREIDOACRYLATE AMIDOHYDROLASE-RELATED"/>
    <property type="match status" value="1"/>
</dbReference>
<dbReference type="PANTHER" id="PTHR43540:SF1">
    <property type="entry name" value="ISOCHORISMATASE HYDROLASE"/>
    <property type="match status" value="1"/>
</dbReference>